<dbReference type="EMBL" id="CP050177">
    <property type="protein sequence ID" value="QIQ04712.1"/>
    <property type="molecule type" value="Genomic_DNA"/>
</dbReference>
<organism evidence="2 3">
    <name type="scientific">Streptomyces liangshanensis</name>
    <dbReference type="NCBI Taxonomy" id="2717324"/>
    <lineage>
        <taxon>Bacteria</taxon>
        <taxon>Bacillati</taxon>
        <taxon>Actinomycetota</taxon>
        <taxon>Actinomycetes</taxon>
        <taxon>Kitasatosporales</taxon>
        <taxon>Streptomycetaceae</taxon>
        <taxon>Streptomyces</taxon>
    </lineage>
</organism>
<protein>
    <submittedName>
        <fullName evidence="2">Uncharacterized protein</fullName>
    </submittedName>
</protein>
<dbReference type="Proteomes" id="UP000501179">
    <property type="component" value="Chromosome"/>
</dbReference>
<dbReference type="RefSeq" id="WP_167032839.1">
    <property type="nucleotide sequence ID" value="NZ_CP050177.1"/>
</dbReference>
<evidence type="ECO:0000313" key="3">
    <source>
        <dbReference type="Proteomes" id="UP000501179"/>
    </source>
</evidence>
<reference evidence="2 3" key="1">
    <citation type="submission" date="2020-03" db="EMBL/GenBank/DDBJ databases">
        <title>A novel species.</title>
        <authorList>
            <person name="Gao J."/>
        </authorList>
    </citation>
    <scope>NUCLEOTIDE SEQUENCE [LARGE SCALE GENOMIC DNA]</scope>
    <source>
        <strain evidence="2 3">QMT-12</strain>
    </source>
</reference>
<dbReference type="KEGG" id="slia:HA039_22685"/>
<gene>
    <name evidence="2" type="ORF">HA039_22685</name>
</gene>
<feature type="region of interest" description="Disordered" evidence="1">
    <location>
        <begin position="69"/>
        <end position="106"/>
    </location>
</feature>
<name>A0A6G9H2F2_9ACTN</name>
<keyword evidence="3" id="KW-1185">Reference proteome</keyword>
<proteinExistence type="predicted"/>
<evidence type="ECO:0000313" key="2">
    <source>
        <dbReference type="EMBL" id="QIQ04712.1"/>
    </source>
</evidence>
<evidence type="ECO:0000256" key="1">
    <source>
        <dbReference type="SAM" id="MobiDB-lite"/>
    </source>
</evidence>
<sequence length="106" mass="10899">MTVTVALPASLSETDVRTCEACWRAPVGAVRTDADGRALLCVPCAQGGYPRRVDLFPPFGVYKLTTRLVGMNDGKHGGGTPQTPPNPGPALPSPPPAPSPPGTPPV</sequence>
<accession>A0A6G9H2F2</accession>
<feature type="compositionally biased region" description="Pro residues" evidence="1">
    <location>
        <begin position="82"/>
        <end position="106"/>
    </location>
</feature>
<dbReference type="AlphaFoldDB" id="A0A6G9H2F2"/>